<reference evidence="2 3" key="1">
    <citation type="submission" date="2022-02" db="EMBL/GenBank/DDBJ databases">
        <title>Comparative genomics of the first Antarctic Pseudomonas spp. capable of biotransforming 2,4,6-Trinitrotoluene.</title>
        <authorList>
            <person name="Cabrera M.A."/>
            <person name="Marquez S.L."/>
            <person name="Perez-Donoso J.M."/>
        </authorList>
    </citation>
    <scope>NUCLEOTIDE SEQUENCE [LARGE SCALE GENOMIC DNA]</scope>
    <source>
        <strain evidence="2 3">TNT19</strain>
    </source>
</reference>
<feature type="transmembrane region" description="Helical" evidence="1">
    <location>
        <begin position="196"/>
        <end position="220"/>
    </location>
</feature>
<keyword evidence="1" id="KW-0812">Transmembrane</keyword>
<keyword evidence="3" id="KW-1185">Reference proteome</keyword>
<feature type="transmembrane region" description="Helical" evidence="1">
    <location>
        <begin position="52"/>
        <end position="74"/>
    </location>
</feature>
<evidence type="ECO:0000313" key="2">
    <source>
        <dbReference type="EMBL" id="MCK1789000.1"/>
    </source>
</evidence>
<feature type="transmembrane region" description="Helical" evidence="1">
    <location>
        <begin position="252"/>
        <end position="273"/>
    </location>
</feature>
<keyword evidence="1" id="KW-1133">Transmembrane helix</keyword>
<evidence type="ECO:0000256" key="1">
    <source>
        <dbReference type="SAM" id="Phobius"/>
    </source>
</evidence>
<proteinExistence type="predicted"/>
<comment type="caution">
    <text evidence="2">The sequence shown here is derived from an EMBL/GenBank/DDBJ whole genome shotgun (WGS) entry which is preliminary data.</text>
</comment>
<keyword evidence="1" id="KW-0472">Membrane</keyword>
<name>A0ABT0ETD7_9PSED</name>
<protein>
    <submittedName>
        <fullName evidence="2">Uncharacterized protein</fullName>
    </submittedName>
</protein>
<dbReference type="RefSeq" id="WP_247286728.1">
    <property type="nucleotide sequence ID" value="NZ_JAKNRW010000001.1"/>
</dbReference>
<gene>
    <name evidence="2" type="ORF">L9059_02110</name>
</gene>
<organism evidence="2 3">
    <name type="scientific">Pseudomonas violetae</name>
    <dbReference type="NCBI Taxonomy" id="2915813"/>
    <lineage>
        <taxon>Bacteria</taxon>
        <taxon>Pseudomonadati</taxon>
        <taxon>Pseudomonadota</taxon>
        <taxon>Gammaproteobacteria</taxon>
        <taxon>Pseudomonadales</taxon>
        <taxon>Pseudomonadaceae</taxon>
        <taxon>Pseudomonas</taxon>
    </lineage>
</organism>
<dbReference type="Proteomes" id="UP001299876">
    <property type="component" value="Unassembled WGS sequence"/>
</dbReference>
<evidence type="ECO:0000313" key="3">
    <source>
        <dbReference type="Proteomes" id="UP001299876"/>
    </source>
</evidence>
<accession>A0ABT0ETD7</accession>
<sequence length="346" mass="37456">MSFIIFILCAVAAYQAYKRRSPLGFAGTGALLVLAWNYEPYGSLVENLLNAVLGYTLTLAVAAAVMGGGSYLYFKSKGQLRPKSGLFGRDDMSDMYLLVGRVLDTQTSSAVFSDTRLTRNAFGQLDTQTSHEVVVTHNTWVHDLTNDVDVNYSGSGTLKARPGHIVGTMSYKGRSFLDINFSTNNTYLVTPLTKSIILSAVIAIGLILLGWVVFPVFALVSPLVWSGHLKMAGNAGIWTKAVVPGSHRVEALMTYGGGIIYLLLMPIAFSVLWKMNATPPAYVTTIGVLFAVLVGLHQYVVRKVEPLHLALLDKGKAELNRLYKEAEVKHAARAAAAQAPIATPVM</sequence>
<feature type="transmembrane region" description="Helical" evidence="1">
    <location>
        <begin position="280"/>
        <end position="300"/>
    </location>
</feature>
<dbReference type="EMBL" id="JAKNRW010000001">
    <property type="protein sequence ID" value="MCK1789000.1"/>
    <property type="molecule type" value="Genomic_DNA"/>
</dbReference>